<gene>
    <name evidence="1" type="primary">Necator_chrII.g5957</name>
    <name evidence="1" type="ORF">RB195_018164</name>
</gene>
<evidence type="ECO:0000313" key="1">
    <source>
        <dbReference type="EMBL" id="KAK6734809.1"/>
    </source>
</evidence>
<reference evidence="1 2" key="1">
    <citation type="submission" date="2023-08" db="EMBL/GenBank/DDBJ databases">
        <title>A Necator americanus chromosomal reference genome.</title>
        <authorList>
            <person name="Ilik V."/>
            <person name="Petrzelkova K.J."/>
            <person name="Pardy F."/>
            <person name="Fuh T."/>
            <person name="Niatou-Singa F.S."/>
            <person name="Gouil Q."/>
            <person name="Baker L."/>
            <person name="Ritchie M.E."/>
            <person name="Jex A.R."/>
            <person name="Gazzola D."/>
            <person name="Li H."/>
            <person name="Toshio Fujiwara R."/>
            <person name="Zhan B."/>
            <person name="Aroian R.V."/>
            <person name="Pafco B."/>
            <person name="Schwarz E.M."/>
        </authorList>
    </citation>
    <scope>NUCLEOTIDE SEQUENCE [LARGE SCALE GENOMIC DNA]</scope>
    <source>
        <strain evidence="1 2">Aroian</strain>
        <tissue evidence="1">Whole animal</tissue>
    </source>
</reference>
<sequence length="140" mass="15689">MVIVGIDANARMVLDKQSNVLGKCYYTMEDTSDNGNHLSDAEETSRSLCSTCSEGPEKLEKGIWGRMEVQDCDGVRKLNVLDLERQFRQSIAGNGISTNGSVLRKLLLKIEKLGQSYVQRRSHLDEVVRNRIFDNIGPLT</sequence>
<keyword evidence="2" id="KW-1185">Reference proteome</keyword>
<comment type="caution">
    <text evidence="1">The sequence shown here is derived from an EMBL/GenBank/DDBJ whole genome shotgun (WGS) entry which is preliminary data.</text>
</comment>
<accession>A0ABR1C8H2</accession>
<protein>
    <submittedName>
        <fullName evidence="1">Uncharacterized protein</fullName>
    </submittedName>
</protein>
<evidence type="ECO:0000313" key="2">
    <source>
        <dbReference type="Proteomes" id="UP001303046"/>
    </source>
</evidence>
<name>A0ABR1C8H2_NECAM</name>
<dbReference type="Proteomes" id="UP001303046">
    <property type="component" value="Unassembled WGS sequence"/>
</dbReference>
<proteinExistence type="predicted"/>
<organism evidence="1 2">
    <name type="scientific">Necator americanus</name>
    <name type="common">Human hookworm</name>
    <dbReference type="NCBI Taxonomy" id="51031"/>
    <lineage>
        <taxon>Eukaryota</taxon>
        <taxon>Metazoa</taxon>
        <taxon>Ecdysozoa</taxon>
        <taxon>Nematoda</taxon>
        <taxon>Chromadorea</taxon>
        <taxon>Rhabditida</taxon>
        <taxon>Rhabditina</taxon>
        <taxon>Rhabditomorpha</taxon>
        <taxon>Strongyloidea</taxon>
        <taxon>Ancylostomatidae</taxon>
        <taxon>Bunostominae</taxon>
        <taxon>Necator</taxon>
    </lineage>
</organism>
<dbReference type="EMBL" id="JAVFWL010000002">
    <property type="protein sequence ID" value="KAK6734809.1"/>
    <property type="molecule type" value="Genomic_DNA"/>
</dbReference>